<sequence length="1261" mass="139084">MGNSVRPLLLYVGPVAQWITRLTTDQKILAVSGFAVNFQIMKFRVFLLVSVLFLSATADLQAPEVQTRLGRLKGQYVSVKGKETGVHAFLGVPFAKPPLGPTLRLAAPQPAEGWQGLRDATKQPNMCIQDMDFVEVLYEKLSGWKTETPDISEDCLYLNIYTPANRAPDAKLPVMVWIHGGGFTIGSASMFDGSALAAYQDVVVVLIQYRLGFLGFFSTGDEHVSGNFGLLDQIQALKWVKENIHNFGGNQDLVTIFGESAGGVSVSLLLLSPLSHGLFQHAIAESGTASMDAVFMHYPVQIMQAAANASGCSLESSEKIAKCMRNLGIDTILTLGKDPNLRFFVSVDGHFLTKPVPELLQKHELLTIPLMTGVNDHEGGFVLPGELAPANWTEGMDREQLANMVSFFYPMPEDGPIREFILNEYVGGGEDPIRNRDGMTELLGDFFFNIPVIKTANAHRDAGAAVYLYEYHHAPKFLQKKRPSFVKCDHADEIFSVLGSCFTTTHVKLIDPCPEEEEVLSKIMMSYWGNFARTGSPNGDGLVNWPKYGAEEKHLSIDLKEQVPVRSLRKDRFIFVTQTLQKKIQQHREDVENTPEVQTKLGRLKGQYVSVKGKETGVHAFLGVPFAKPPLGPTLRLTAPQPAEGWQGLRDATKQPNMCIQNMDFVGELLQKLKGLILETPDISEDCLYLNIYTPANRAPDAKLPVMVWIHGGGFIMGSASTYDGSALAAYQDVVVVLIQYRLGVLGFVSTGDEHLPGNFGLLDQIQALKWVKENIHSFGGNPDLVTIFGESAGGVSVSLLLLSPLSDGLFHRAIAESGTAALDFLVINDPVPAMQAVANASGCSFESTEKIAECMRNLDRDTILAIGKGFFHNLSTFFNTSYALKDQNLRYPVNVDGHFLTEPVPELFQKHKLLAVPFMTGINNHEGGFVLSDHYAPPNWTEGMDQELVRNILSIFYPLPEQAVIRDLIVNEYTGSGEDRIRNRDGFTELLGDFFFTIPAIKVANAHRDAGAAVYLYEYHHAPTILQKIRPSFVKCDHSDEILTVLGFCFTTTHVKLADACPKEEEEFSRIMMNYWGNFARTGSPNGDGLVKWPKYGEEEMYLSLDLKEQVSGQFLKKDRFIFATQTLPEKIKMLQENVEHSELFHILTNMKFDIKQVHCLLFLVSLGISADLQGKSFIKRPDFTRGMTPAQAQHSGCGRGDAPGASTATCVASPLAYDPLLFFLVHVRIAPLVLLVVPLSSPAPSGLSDSAKPGTNSHP</sequence>
<keyword evidence="3" id="KW-0378">Hydrolase</keyword>
<gene>
    <name evidence="6" type="ORF">CCH79_00010004</name>
</gene>
<keyword evidence="7" id="KW-1185">Reference proteome</keyword>
<dbReference type="PROSITE" id="PS01173">
    <property type="entry name" value="LIPASE_GDXG_HIS"/>
    <property type="match status" value="1"/>
</dbReference>
<dbReference type="InterPro" id="IPR050309">
    <property type="entry name" value="Type-B_Carboxylest/Lipase"/>
</dbReference>
<evidence type="ECO:0000259" key="5">
    <source>
        <dbReference type="Pfam" id="PF00135"/>
    </source>
</evidence>
<organism evidence="6 7">
    <name type="scientific">Gambusia affinis</name>
    <name type="common">Western mosquitofish</name>
    <name type="synonym">Heterandria affinis</name>
    <dbReference type="NCBI Taxonomy" id="33528"/>
    <lineage>
        <taxon>Eukaryota</taxon>
        <taxon>Metazoa</taxon>
        <taxon>Chordata</taxon>
        <taxon>Craniata</taxon>
        <taxon>Vertebrata</taxon>
        <taxon>Euteleostomi</taxon>
        <taxon>Actinopterygii</taxon>
        <taxon>Neopterygii</taxon>
        <taxon>Teleostei</taxon>
        <taxon>Neoteleostei</taxon>
        <taxon>Acanthomorphata</taxon>
        <taxon>Ovalentaria</taxon>
        <taxon>Atherinomorphae</taxon>
        <taxon>Cyprinodontiformes</taxon>
        <taxon>Poeciliidae</taxon>
        <taxon>Poeciliinae</taxon>
        <taxon>Gambusia</taxon>
    </lineage>
</organism>
<dbReference type="InterPro" id="IPR002168">
    <property type="entry name" value="Lipase_GDXG_HIS_AS"/>
</dbReference>
<evidence type="ECO:0000313" key="7">
    <source>
        <dbReference type="Proteomes" id="UP000250572"/>
    </source>
</evidence>
<dbReference type="GO" id="GO:0016787">
    <property type="term" value="F:hydrolase activity"/>
    <property type="evidence" value="ECO:0007669"/>
    <property type="project" value="UniProtKB-KW"/>
</dbReference>
<dbReference type="STRING" id="33528.ENSGAFP00000032327"/>
<evidence type="ECO:0000256" key="3">
    <source>
        <dbReference type="ARBA" id="ARBA00022801"/>
    </source>
</evidence>
<dbReference type="Gene3D" id="3.40.50.1820">
    <property type="entry name" value="alpha/beta hydrolase"/>
    <property type="match status" value="2"/>
</dbReference>
<dbReference type="AlphaFoldDB" id="A0A315VP63"/>
<dbReference type="InterPro" id="IPR029058">
    <property type="entry name" value="AB_hydrolase_fold"/>
</dbReference>
<evidence type="ECO:0000256" key="2">
    <source>
        <dbReference type="ARBA" id="ARBA00010515"/>
    </source>
</evidence>
<dbReference type="PROSITE" id="PS00941">
    <property type="entry name" value="CARBOXYLESTERASE_B_2"/>
    <property type="match status" value="2"/>
</dbReference>
<evidence type="ECO:0000256" key="1">
    <source>
        <dbReference type="ARBA" id="ARBA00005964"/>
    </source>
</evidence>
<dbReference type="SUPFAM" id="SSF53474">
    <property type="entry name" value="alpha/beta-Hydrolases"/>
    <property type="match status" value="2"/>
</dbReference>
<comment type="similarity">
    <text evidence="2">Belongs to the 'GDXG' lipolytic enzyme family.</text>
</comment>
<feature type="domain" description="Carboxylesterase type B" evidence="5">
    <location>
        <begin position="62"/>
        <end position="562"/>
    </location>
</feature>
<feature type="domain" description="Carboxylesterase type B" evidence="5">
    <location>
        <begin position="594"/>
        <end position="1120"/>
    </location>
</feature>
<dbReference type="InterPro" id="IPR019826">
    <property type="entry name" value="Carboxylesterase_B_AS"/>
</dbReference>
<dbReference type="PROSITE" id="PS00122">
    <property type="entry name" value="CARBOXYLESTERASE_B_1"/>
    <property type="match status" value="2"/>
</dbReference>
<protein>
    <recommendedName>
        <fullName evidence="5">Carboxylesterase type B domain-containing protein</fullName>
    </recommendedName>
</protein>
<comment type="caution">
    <text evidence="6">The sequence shown here is derived from an EMBL/GenBank/DDBJ whole genome shotgun (WGS) entry which is preliminary data.</text>
</comment>
<dbReference type="PANTHER" id="PTHR11559">
    <property type="entry name" value="CARBOXYLESTERASE"/>
    <property type="match status" value="1"/>
</dbReference>
<keyword evidence="4" id="KW-1015">Disulfide bond</keyword>
<reference evidence="6 7" key="1">
    <citation type="journal article" date="2018" name="G3 (Bethesda)">
        <title>A High-Quality Reference Genome for the Invasive Mosquitofish Gambusia affinis Using a Chicago Library.</title>
        <authorList>
            <person name="Hoffberg S.L."/>
            <person name="Troendle N.J."/>
            <person name="Glenn T.C."/>
            <person name="Mahmud O."/>
            <person name="Louha S."/>
            <person name="Chalopin D."/>
            <person name="Bennetzen J.L."/>
            <person name="Mauricio R."/>
        </authorList>
    </citation>
    <scope>NUCLEOTIDE SEQUENCE [LARGE SCALE GENOMIC DNA]</scope>
    <source>
        <strain evidence="6">NE01/NJP1002.9</strain>
        <tissue evidence="6">Muscle</tissue>
    </source>
</reference>
<dbReference type="EMBL" id="NHOQ01001396">
    <property type="protein sequence ID" value="PWA24841.1"/>
    <property type="molecule type" value="Genomic_DNA"/>
</dbReference>
<dbReference type="Proteomes" id="UP000250572">
    <property type="component" value="Unassembled WGS sequence"/>
</dbReference>
<proteinExistence type="inferred from homology"/>
<evidence type="ECO:0000313" key="6">
    <source>
        <dbReference type="EMBL" id="PWA24841.1"/>
    </source>
</evidence>
<name>A0A315VP63_GAMAF</name>
<dbReference type="Pfam" id="PF00135">
    <property type="entry name" value="COesterase"/>
    <property type="match status" value="2"/>
</dbReference>
<dbReference type="InterPro" id="IPR019819">
    <property type="entry name" value="Carboxylesterase_B_CS"/>
</dbReference>
<dbReference type="FunFam" id="3.40.50.1820:FF:000011">
    <property type="entry name" value="Carboxylic ester hydrolase"/>
    <property type="match status" value="2"/>
</dbReference>
<evidence type="ECO:0000256" key="4">
    <source>
        <dbReference type="ARBA" id="ARBA00023157"/>
    </source>
</evidence>
<comment type="similarity">
    <text evidence="1">Belongs to the type-B carboxylesterase/lipase family.</text>
</comment>
<dbReference type="InterPro" id="IPR002018">
    <property type="entry name" value="CarbesteraseB"/>
</dbReference>
<accession>A0A315VP63</accession>